<gene>
    <name evidence="2" type="ORF">CF15_04500</name>
</gene>
<dbReference type="CDD" id="cd06530">
    <property type="entry name" value="S26_SPase_I"/>
    <property type="match status" value="1"/>
</dbReference>
<dbReference type="GO" id="GO:0006465">
    <property type="term" value="P:signal peptide processing"/>
    <property type="evidence" value="ECO:0007669"/>
    <property type="project" value="InterPro"/>
</dbReference>
<organism evidence="2 3">
    <name type="scientific">Pyrodictium occultum</name>
    <dbReference type="NCBI Taxonomy" id="2309"/>
    <lineage>
        <taxon>Archaea</taxon>
        <taxon>Thermoproteota</taxon>
        <taxon>Thermoprotei</taxon>
        <taxon>Desulfurococcales</taxon>
        <taxon>Pyrodictiaceae</taxon>
        <taxon>Pyrodictium</taxon>
    </lineage>
</organism>
<keyword evidence="3" id="KW-1185">Reference proteome</keyword>
<sequence>MPGLARALGYLAAGVLLVLLAGKMLRLPVALMIVYGTSMEPTFEPLDLVLGVEPWLAGGVEKGDVVVWCLPGDFWRSSCVVHRVVDLVNTSRGVLVVTKGDALDVSDPPVPMERVAYVVVYRAPRGLVLPLLAAAAAAAAGYYYLYLPYVTHRRYALEPGAPALLMVLAYALFNIAYVGSGMLDASPVIIDLPRVYGEHLSFNLSAGLLTVKLSYNTSLHPSGLPSCSLVGGFNASPVVEGFSAQPGEAVMAIRIPQEAFMELWLLDTRRVSRTALPPPPAKVATGLMLRCSLDFDKGVLEDTYPVAFSWSEPVVEASGKTLVLGNHNPVPIPVEVVVYAPSPGGGYRLVHRERLVLDPFTVERLDLSKLPGSLRAYVRYTFLGHFRSVGVTLHG</sequence>
<dbReference type="GO" id="GO:0004252">
    <property type="term" value="F:serine-type endopeptidase activity"/>
    <property type="evidence" value="ECO:0007669"/>
    <property type="project" value="InterPro"/>
</dbReference>
<dbReference type="SUPFAM" id="SSF51306">
    <property type="entry name" value="LexA/Signal peptidase"/>
    <property type="match status" value="1"/>
</dbReference>
<keyword evidence="1" id="KW-0812">Transmembrane</keyword>
<dbReference type="OrthoDB" id="4822at2157"/>
<accession>A0A0V8RVH9</accession>
<dbReference type="EMBL" id="LNTB01000001">
    <property type="protein sequence ID" value="KSW12045.1"/>
    <property type="molecule type" value="Genomic_DNA"/>
</dbReference>
<dbReference type="RefSeq" id="WP_058370725.1">
    <property type="nucleotide sequence ID" value="NZ_LNTB01000001.1"/>
</dbReference>
<evidence type="ECO:0000313" key="3">
    <source>
        <dbReference type="Proteomes" id="UP000053352"/>
    </source>
</evidence>
<dbReference type="InterPro" id="IPR036286">
    <property type="entry name" value="LexA/Signal_pep-like_sf"/>
</dbReference>
<dbReference type="InterPro" id="IPR019533">
    <property type="entry name" value="Peptidase_S26"/>
</dbReference>
<keyword evidence="1" id="KW-1133">Transmembrane helix</keyword>
<feature type="transmembrane region" description="Helical" evidence="1">
    <location>
        <begin position="7"/>
        <end position="35"/>
    </location>
</feature>
<comment type="caution">
    <text evidence="2">The sequence shown here is derived from an EMBL/GenBank/DDBJ whole genome shotgun (WGS) entry which is preliminary data.</text>
</comment>
<feature type="transmembrane region" description="Helical" evidence="1">
    <location>
        <begin position="127"/>
        <end position="147"/>
    </location>
</feature>
<keyword evidence="1" id="KW-0472">Membrane</keyword>
<evidence type="ECO:0000313" key="2">
    <source>
        <dbReference type="EMBL" id="KSW12045.1"/>
    </source>
</evidence>
<dbReference type="Proteomes" id="UP000053352">
    <property type="component" value="Unassembled WGS sequence"/>
</dbReference>
<protein>
    <recommendedName>
        <fullName evidence="4">Peptidase S26 domain-containing protein</fullName>
    </recommendedName>
</protein>
<dbReference type="AlphaFoldDB" id="A0A0V8RVH9"/>
<dbReference type="STRING" id="2309.CF15_04500"/>
<feature type="transmembrane region" description="Helical" evidence="1">
    <location>
        <begin position="159"/>
        <end position="179"/>
    </location>
</feature>
<proteinExistence type="predicted"/>
<evidence type="ECO:0008006" key="4">
    <source>
        <dbReference type="Google" id="ProtNLM"/>
    </source>
</evidence>
<evidence type="ECO:0000256" key="1">
    <source>
        <dbReference type="SAM" id="Phobius"/>
    </source>
</evidence>
<reference evidence="2 3" key="1">
    <citation type="submission" date="2015-11" db="EMBL/GenBank/DDBJ databases">
        <title>Genome sequence of Pyrodictium occultum PL-19, a marine hyperthermophilic archaeon isolated from Volcano, Italy.</title>
        <authorList>
            <person name="Utturkar S."/>
            <person name="Huber H."/>
            <person name="Leptihn S."/>
            <person name="Brown S."/>
            <person name="Stetter K.O."/>
            <person name="Podar M."/>
        </authorList>
    </citation>
    <scope>NUCLEOTIDE SEQUENCE [LARGE SCALE GENOMIC DNA]</scope>
    <source>
        <strain evidence="2 3">PL-19</strain>
    </source>
</reference>
<name>A0A0V8RVH9_PYROC</name>